<dbReference type="AlphaFoldDB" id="A0A6J3IR63"/>
<accession>A0A6J3IR63</accession>
<name>A0A6J3IR63_SAPAP</name>
<keyword evidence="2" id="KW-1185">Reference proteome</keyword>
<gene>
    <name evidence="3" type="primary">LOC116558867</name>
</gene>
<protein>
    <submittedName>
        <fullName evidence="3">Basic salivary proline-rich protein 1-like</fullName>
    </submittedName>
</protein>
<evidence type="ECO:0000256" key="1">
    <source>
        <dbReference type="SAM" id="MobiDB-lite"/>
    </source>
</evidence>
<organism evidence="2 3">
    <name type="scientific">Sapajus apella</name>
    <name type="common">Brown-capped capuchin</name>
    <name type="synonym">Cebus apella</name>
    <dbReference type="NCBI Taxonomy" id="9515"/>
    <lineage>
        <taxon>Eukaryota</taxon>
        <taxon>Metazoa</taxon>
        <taxon>Chordata</taxon>
        <taxon>Craniata</taxon>
        <taxon>Vertebrata</taxon>
        <taxon>Euteleostomi</taxon>
        <taxon>Mammalia</taxon>
        <taxon>Eutheria</taxon>
        <taxon>Euarchontoglires</taxon>
        <taxon>Primates</taxon>
        <taxon>Haplorrhini</taxon>
        <taxon>Platyrrhini</taxon>
        <taxon>Cebidae</taxon>
        <taxon>Cebinae</taxon>
        <taxon>Sapajus</taxon>
    </lineage>
</organism>
<dbReference type="GeneID" id="116558867"/>
<reference evidence="3" key="1">
    <citation type="submission" date="2025-08" db="UniProtKB">
        <authorList>
            <consortium name="RefSeq"/>
        </authorList>
    </citation>
    <scope>IDENTIFICATION</scope>
    <source>
        <tissue evidence="3">Blood</tissue>
    </source>
</reference>
<evidence type="ECO:0000313" key="2">
    <source>
        <dbReference type="Proteomes" id="UP000504640"/>
    </source>
</evidence>
<sequence>MPKVGGAVRGLEGRPLEGGRQPPTTSWLPHRHTPGGSVPQPPAPPGVASSARRPPATGESKQHPKCPGTKPSFLLREINTKVILRL</sequence>
<dbReference type="Proteomes" id="UP000504640">
    <property type="component" value="Unplaced"/>
</dbReference>
<dbReference type="RefSeq" id="XP_032145021.1">
    <property type="nucleotide sequence ID" value="XM_032289130.1"/>
</dbReference>
<proteinExistence type="predicted"/>
<feature type="region of interest" description="Disordered" evidence="1">
    <location>
        <begin position="1"/>
        <end position="73"/>
    </location>
</feature>
<evidence type="ECO:0000313" key="3">
    <source>
        <dbReference type="RefSeq" id="XP_032145021.1"/>
    </source>
</evidence>
<feature type="compositionally biased region" description="Low complexity" evidence="1">
    <location>
        <begin position="46"/>
        <end position="56"/>
    </location>
</feature>